<evidence type="ECO:0000256" key="3">
    <source>
        <dbReference type="ARBA" id="ARBA00023180"/>
    </source>
</evidence>
<dbReference type="GO" id="GO:0007160">
    <property type="term" value="P:cell-matrix adhesion"/>
    <property type="evidence" value="ECO:0007669"/>
    <property type="project" value="TreeGrafter"/>
</dbReference>
<evidence type="ECO:0000313" key="4">
    <source>
        <dbReference type="EMBL" id="XCH22162.1"/>
    </source>
</evidence>
<dbReference type="GO" id="GO:0009897">
    <property type="term" value="C:external side of plasma membrane"/>
    <property type="evidence" value="ECO:0007669"/>
    <property type="project" value="TreeGrafter"/>
</dbReference>
<dbReference type="GO" id="GO:0098609">
    <property type="term" value="P:cell-cell adhesion"/>
    <property type="evidence" value="ECO:0007669"/>
    <property type="project" value="TreeGrafter"/>
</dbReference>
<dbReference type="Gene3D" id="2.130.10.130">
    <property type="entry name" value="Integrin alpha, N-terminal"/>
    <property type="match status" value="8"/>
</dbReference>
<dbReference type="InterPro" id="IPR013517">
    <property type="entry name" value="FG-GAP"/>
</dbReference>
<evidence type="ECO:0000256" key="2">
    <source>
        <dbReference type="ARBA" id="ARBA00022737"/>
    </source>
</evidence>
<organism evidence="4">
    <name type="scientific">Dyadobacter sp. 676</name>
    <dbReference type="NCBI Taxonomy" id="3088362"/>
    <lineage>
        <taxon>Bacteria</taxon>
        <taxon>Pseudomonadati</taxon>
        <taxon>Bacteroidota</taxon>
        <taxon>Cytophagia</taxon>
        <taxon>Cytophagales</taxon>
        <taxon>Spirosomataceae</taxon>
        <taxon>Dyadobacter</taxon>
    </lineage>
</organism>
<dbReference type="Pfam" id="PF01839">
    <property type="entry name" value="FG-GAP"/>
    <property type="match status" value="12"/>
</dbReference>
<keyword evidence="1" id="KW-0732">Signal</keyword>
<dbReference type="GO" id="GO:0033627">
    <property type="term" value="P:cell adhesion mediated by integrin"/>
    <property type="evidence" value="ECO:0007669"/>
    <property type="project" value="TreeGrafter"/>
</dbReference>
<dbReference type="GO" id="GO:0008305">
    <property type="term" value="C:integrin complex"/>
    <property type="evidence" value="ECO:0007669"/>
    <property type="project" value="InterPro"/>
</dbReference>
<dbReference type="PANTHER" id="PTHR23220:SF122">
    <property type="entry name" value="INTEGRIN ALPHA-PS1"/>
    <property type="match status" value="1"/>
</dbReference>
<dbReference type="GO" id="GO:0007229">
    <property type="term" value="P:integrin-mediated signaling pathway"/>
    <property type="evidence" value="ECO:0007669"/>
    <property type="project" value="TreeGrafter"/>
</dbReference>
<dbReference type="RefSeq" id="WP_353717495.1">
    <property type="nucleotide sequence ID" value="NZ_CP159289.1"/>
</dbReference>
<dbReference type="PANTHER" id="PTHR23220">
    <property type="entry name" value="INTEGRIN ALPHA"/>
    <property type="match status" value="1"/>
</dbReference>
<proteinExistence type="predicted"/>
<dbReference type="InterPro" id="IPR028994">
    <property type="entry name" value="Integrin_alpha_N"/>
</dbReference>
<dbReference type="InterPro" id="IPR013519">
    <property type="entry name" value="Int_alpha_beta-p"/>
</dbReference>
<keyword evidence="3" id="KW-0325">Glycoprotein</keyword>
<dbReference type="SUPFAM" id="SSF69318">
    <property type="entry name" value="Integrin alpha N-terminal domain"/>
    <property type="match status" value="5"/>
</dbReference>
<dbReference type="EMBL" id="CP159289">
    <property type="protein sequence ID" value="XCH22162.1"/>
    <property type="molecule type" value="Genomic_DNA"/>
</dbReference>
<dbReference type="InterPro" id="IPR000413">
    <property type="entry name" value="Integrin_alpha"/>
</dbReference>
<name>A0AAU8FEP5_9BACT</name>
<sequence>MKQHLLPLFIVASVILLLVYTCYTRFFPNHLTSSAAGMHNAGPRQSPKYANTPIPPRLGETIALREYHISYDRTRHILQSPNRKHNLRAYYQPGNFTVQNRVDSPGYDFFLTLRNEGVLADGRLIDQPDPSARPEIMENRLLIRHAKFEEEFINNEDGVRQNFIVREAPAGTKELKVKLAAEGLHIQNGTENELRFFTRNDKANPRLVYRDLKCWDAHNQLLAAHLTGKGQQIQITVDVRNAAYPVTIDPIVVNGNPANANALLESDQADAWLGFSVASAGDVNADGYSDVLAGAPHYDNGEDSEGAAFLYYGSANGLDPMPTLLESNQAHAEMGYSVASAGDVNADGFGDIAVGAPFYDNGQTNEGAVFVHLGSPKGIKPNPAVVLEGNQFGAQFGISVAMAGDINADGCSDLIAGANEFDQGQLNEGAAFVFYGSKAGIDPDKATILEMNQSISGMGSSVAGAGDVNADGFSDVLVGAPFYDLGEANEGAAFVYLGSVKGISLVPTILQSNQADAHLGISLASAGDINGDSFSDIILGAPHYDKVYSDQGLVKIHLGSAAGIDTGTSIALAGQQLEEEFGRAVACAGDVEGDGYADILIASRMQGKNLLNEGVVILFSGIQAGINKKPLSVFKSGQADAYLGQSLASAGDIDGDGFSDIVVGAHLYDLGQNNEGAVVVWHGGASGPDAATATALHSNQPESAFGYAVSGAGDVNGDGYGDVIVGAPRFDNGQQDEGVAFLFPGTPDGISKTASNMLEADQADAGFGTSVSAAGDINGDGFGDIIIGAMHYDDGEDEEGAAFVYMGSPSGLSAIAIKLESNKTGAWLGCAVAHAGDLNDDGFSEIIIGAMNYSNGQSEEGALYVFPGSLTGPNPAGLRIIESDQEDARLGNAVSSVGDLNGDGSDDIVAGAYSVGDYDAGAIFIGYAKASSLDSLTIDCIKATEEQAHFGWDVSGAGDVNGDGFNDLIVGAHAYDNGDGAAHIYYGSPDGITPGNVTHLYTHETGMAAAMGESVAGAGDLNGDGYGDVVVGEPWFIDENTSILTGLLLIYYGSPTGINPSPQRIKGNGNDIYDFFGWSVAAAGDVNADGFSDIIAGSPNFSSDQTDADAAFIYYGNNSRGTRNAIRLYNSDLITLLNYQQHNKSNFGIGLYAKSFLGVNKGRLVWEAVSNGNGFSAGPNGWLANSTSYTGSQKGYYILTGAELKNTIGKPGPGTNLRIRIRYNPALALTGQIYGPWRYLAGPSAGSTSAPTPLNPGNGPEEKPILPICVYPNPAASELHVRTEKNLSVTESALITTDGSVIRKWKNSPEKLDIRGIPPGRYILRIRYADAPESRHPLVLY</sequence>
<dbReference type="PRINTS" id="PR01185">
    <property type="entry name" value="INTEGRINA"/>
</dbReference>
<dbReference type="SMART" id="SM00191">
    <property type="entry name" value="Int_alpha"/>
    <property type="match status" value="14"/>
</dbReference>
<dbReference type="GO" id="GO:0005178">
    <property type="term" value="F:integrin binding"/>
    <property type="evidence" value="ECO:0007669"/>
    <property type="project" value="TreeGrafter"/>
</dbReference>
<keyword evidence="2" id="KW-0677">Repeat</keyword>
<dbReference type="PROSITE" id="PS51470">
    <property type="entry name" value="FG_GAP"/>
    <property type="match status" value="13"/>
</dbReference>
<reference evidence="4" key="1">
    <citation type="submission" date="2024-06" db="EMBL/GenBank/DDBJ databases">
        <title>Sequencing and assembly of the genome of Dyadobacter sp. strain 676, a symbiont of Cyamopsis tetragonoloba.</title>
        <authorList>
            <person name="Guro P."/>
            <person name="Sazanova A."/>
            <person name="Kuznetsova I."/>
            <person name="Belimov A."/>
            <person name="Safronova V."/>
        </authorList>
    </citation>
    <scope>NUCLEOTIDE SEQUENCE</scope>
    <source>
        <strain evidence="4">676</strain>
    </source>
</reference>
<accession>A0AAU8FEP5</accession>
<gene>
    <name evidence="4" type="ORF">ABV298_17595</name>
</gene>
<protein>
    <submittedName>
        <fullName evidence="4">FG-GAP-like repeat-containing protein</fullName>
    </submittedName>
</protein>
<evidence type="ECO:0000256" key="1">
    <source>
        <dbReference type="ARBA" id="ARBA00022729"/>
    </source>
</evidence>